<dbReference type="SUPFAM" id="SSF55120">
    <property type="entry name" value="Pseudouridine synthase"/>
    <property type="match status" value="1"/>
</dbReference>
<comment type="catalytic activity">
    <reaction evidence="4 5">
        <text>uridine(38/39/40) in tRNA = pseudouridine(38/39/40) in tRNA</text>
        <dbReference type="Rhea" id="RHEA:22376"/>
        <dbReference type="Rhea" id="RHEA-COMP:10085"/>
        <dbReference type="Rhea" id="RHEA-COMP:10087"/>
        <dbReference type="ChEBI" id="CHEBI:65314"/>
        <dbReference type="ChEBI" id="CHEBI:65315"/>
        <dbReference type="EC" id="5.4.99.12"/>
    </reaction>
</comment>
<dbReference type="NCBIfam" id="TIGR00071">
    <property type="entry name" value="hisT_truA"/>
    <property type="match status" value="1"/>
</dbReference>
<dbReference type="GO" id="GO:0160147">
    <property type="term" value="F:tRNA pseudouridine(38-40) synthase activity"/>
    <property type="evidence" value="ECO:0007669"/>
    <property type="project" value="UniProtKB-EC"/>
</dbReference>
<proteinExistence type="inferred from homology"/>
<evidence type="ECO:0000259" key="6">
    <source>
        <dbReference type="Pfam" id="PF01416"/>
    </source>
</evidence>
<dbReference type="PANTHER" id="PTHR11142">
    <property type="entry name" value="PSEUDOURIDYLATE SYNTHASE"/>
    <property type="match status" value="1"/>
</dbReference>
<feature type="active site" description="Nucleophile" evidence="4">
    <location>
        <position position="50"/>
    </location>
</feature>
<dbReference type="InterPro" id="IPR001406">
    <property type="entry name" value="PsdUridine_synth_TruA"/>
</dbReference>
<dbReference type="PIRSF" id="PIRSF001430">
    <property type="entry name" value="tRNA_psdUrid_synth"/>
    <property type="match status" value="1"/>
</dbReference>
<keyword evidence="8" id="KW-1185">Reference proteome</keyword>
<evidence type="ECO:0000256" key="3">
    <source>
        <dbReference type="ARBA" id="ARBA00023235"/>
    </source>
</evidence>
<evidence type="ECO:0000313" key="8">
    <source>
        <dbReference type="Proteomes" id="UP001210261"/>
    </source>
</evidence>
<feature type="domain" description="Pseudouridine synthase I TruA alpha/beta" evidence="6">
    <location>
        <begin position="140"/>
        <end position="240"/>
    </location>
</feature>
<evidence type="ECO:0000256" key="4">
    <source>
        <dbReference type="HAMAP-Rule" id="MF_00171"/>
    </source>
</evidence>
<dbReference type="PANTHER" id="PTHR11142:SF0">
    <property type="entry name" value="TRNA PSEUDOURIDINE SYNTHASE-LIKE 1"/>
    <property type="match status" value="1"/>
</dbReference>
<dbReference type="InterPro" id="IPR020094">
    <property type="entry name" value="TruA/RsuA/RluB/E/F_N"/>
</dbReference>
<dbReference type="CDD" id="cd02570">
    <property type="entry name" value="PseudoU_synth_EcTruA"/>
    <property type="match status" value="1"/>
</dbReference>
<evidence type="ECO:0000256" key="5">
    <source>
        <dbReference type="RuleBase" id="RU003792"/>
    </source>
</evidence>
<dbReference type="Proteomes" id="UP001210261">
    <property type="component" value="Unassembled WGS sequence"/>
</dbReference>
<evidence type="ECO:0000256" key="1">
    <source>
        <dbReference type="ARBA" id="ARBA00009375"/>
    </source>
</evidence>
<dbReference type="Pfam" id="PF01416">
    <property type="entry name" value="PseudoU_synth_1"/>
    <property type="match status" value="2"/>
</dbReference>
<accession>A0ABT4VE27</accession>
<comment type="caution">
    <text evidence="7">The sequence shown here is derived from an EMBL/GenBank/DDBJ whole genome shotgun (WGS) entry which is preliminary data.</text>
</comment>
<comment type="subunit">
    <text evidence="4">Homodimer.</text>
</comment>
<dbReference type="RefSeq" id="WP_271021254.1">
    <property type="nucleotide sequence ID" value="NZ_JAQHXR010000002.1"/>
</dbReference>
<protein>
    <recommendedName>
        <fullName evidence="4">tRNA pseudouridine synthase A</fullName>
        <ecNumber evidence="4">5.4.99.12</ecNumber>
    </recommendedName>
    <alternativeName>
        <fullName evidence="4">tRNA pseudouridine(38-40) synthase</fullName>
    </alternativeName>
    <alternativeName>
        <fullName evidence="4">tRNA pseudouridylate synthase I</fullName>
    </alternativeName>
    <alternativeName>
        <fullName evidence="4">tRNA-uridine isomerase I</fullName>
    </alternativeName>
</protein>
<dbReference type="HAMAP" id="MF_00171">
    <property type="entry name" value="TruA"/>
    <property type="match status" value="1"/>
</dbReference>
<dbReference type="InterPro" id="IPR020097">
    <property type="entry name" value="PsdUridine_synth_TruA_a/b_dom"/>
</dbReference>
<keyword evidence="3 4" id="KW-0413">Isomerase</keyword>
<dbReference type="InterPro" id="IPR020095">
    <property type="entry name" value="PsdUridine_synth_TruA_C"/>
</dbReference>
<dbReference type="EC" id="5.4.99.12" evidence="4"/>
<name>A0ABT4VE27_9HELI</name>
<gene>
    <name evidence="4 7" type="primary">truA</name>
    <name evidence="7" type="ORF">PF021_04635</name>
</gene>
<feature type="binding site" evidence="4">
    <location>
        <position position="109"/>
    </location>
    <ligand>
        <name>substrate</name>
    </ligand>
</feature>
<comment type="function">
    <text evidence="4">Formation of pseudouridine at positions 38, 39 and 40 in the anticodon stem and loop of transfer RNAs.</text>
</comment>
<sequence length="240" mass="27859">MNIAMILSYDGSYFNGFQSQSDKSGVYDFLQEKLNSVGIFNKFQASGRTDKGVHANYQVISLNIPSFHKNLESLKEILNNKLYPKVRIKKMLKVDSNFHARYSAKKRSYCYIISTKYSPFLANFSHYHKLENPKLLKDSIKLLEGIHDFSSFMKKGGSGELNQTRIMYKTRILKYKDFYVFYFCSNGFLRSQIRLMVGYLLEIDKNTKSIESLKDALLNKSQQSILKAQANGLFLNKVYY</sequence>
<keyword evidence="2 4" id="KW-0819">tRNA processing</keyword>
<dbReference type="Gene3D" id="3.30.70.660">
    <property type="entry name" value="Pseudouridine synthase I, catalytic domain, C-terminal subdomain"/>
    <property type="match status" value="1"/>
</dbReference>
<evidence type="ECO:0000256" key="2">
    <source>
        <dbReference type="ARBA" id="ARBA00022694"/>
    </source>
</evidence>
<dbReference type="Gene3D" id="3.30.70.580">
    <property type="entry name" value="Pseudouridine synthase I, catalytic domain, N-terminal subdomain"/>
    <property type="match status" value="1"/>
</dbReference>
<comment type="similarity">
    <text evidence="1 4 5">Belongs to the tRNA pseudouridine synthase TruA family.</text>
</comment>
<dbReference type="InterPro" id="IPR020103">
    <property type="entry name" value="PsdUridine_synth_cat_dom_sf"/>
</dbReference>
<evidence type="ECO:0000313" key="7">
    <source>
        <dbReference type="EMBL" id="MDA3968960.1"/>
    </source>
</evidence>
<dbReference type="EMBL" id="JAQHXR010000002">
    <property type="protein sequence ID" value="MDA3968960.1"/>
    <property type="molecule type" value="Genomic_DNA"/>
</dbReference>
<reference evidence="7 8" key="1">
    <citation type="submission" date="2023-01" db="EMBL/GenBank/DDBJ databases">
        <title>Description of Helicobacter ibis sp. nov. isolated from faecal droppings of black-faced ibis (Theristicus melanopis).</title>
        <authorList>
            <person name="Lopez-Cantillo M."/>
            <person name="Vidal-Veuthey B."/>
            <person name="Mella A."/>
            <person name="De La Haba R."/>
            <person name="Collado L."/>
        </authorList>
    </citation>
    <scope>NUCLEOTIDE SEQUENCE [LARGE SCALE GENOMIC DNA]</scope>
    <source>
        <strain evidence="7 8">A82</strain>
    </source>
</reference>
<comment type="caution">
    <text evidence="4">Lacks conserved residue(s) required for the propagation of feature annotation.</text>
</comment>
<feature type="domain" description="Pseudouridine synthase I TruA alpha/beta" evidence="6">
    <location>
        <begin position="8"/>
        <end position="103"/>
    </location>
</feature>
<organism evidence="7 8">
    <name type="scientific">Helicobacter ibis</name>
    <dbReference type="NCBI Taxonomy" id="2962633"/>
    <lineage>
        <taxon>Bacteria</taxon>
        <taxon>Pseudomonadati</taxon>
        <taxon>Campylobacterota</taxon>
        <taxon>Epsilonproteobacteria</taxon>
        <taxon>Campylobacterales</taxon>
        <taxon>Helicobacteraceae</taxon>
        <taxon>Helicobacter</taxon>
    </lineage>
</organism>